<sequence length="67" mass="7875">MTVGTQFQQAIAGLQSASSQMKIFALEVQDQQVKNEFNKYAQDLDTMLKQMKKRQNYIEEQEPQYKQ</sequence>
<dbReference type="InterPro" id="IPR012452">
    <property type="entry name" value="DUF1657"/>
</dbReference>
<dbReference type="KEGG" id="salq:SYNTR_1627"/>
<organism evidence="1 2">
    <name type="scientific">Candidatus Syntrophocurvum alkaliphilum</name>
    <dbReference type="NCBI Taxonomy" id="2293317"/>
    <lineage>
        <taxon>Bacteria</taxon>
        <taxon>Bacillati</taxon>
        <taxon>Bacillota</taxon>
        <taxon>Clostridia</taxon>
        <taxon>Eubacteriales</taxon>
        <taxon>Syntrophomonadaceae</taxon>
        <taxon>Candidatus Syntrophocurvum</taxon>
    </lineage>
</organism>
<reference evidence="2" key="1">
    <citation type="journal article" date="2019" name="Microbiology">
        <title>Complete Genome Sequence of an Uncultured Bacterium of the Candidate Phylum Bipolaricaulota.</title>
        <authorList>
            <person name="Kadnikov V.V."/>
            <person name="Mardanov A.V."/>
            <person name="Beletsky A.V."/>
            <person name="Frank Y.A."/>
            <person name="Karnachuk O.V."/>
            <person name="Ravin N.V."/>
        </authorList>
    </citation>
    <scope>NUCLEOTIDE SEQUENCE [LARGE SCALE GENOMIC DNA]</scope>
</reference>
<protein>
    <recommendedName>
        <fullName evidence="3">DUF1657 domain-containing protein</fullName>
    </recommendedName>
</protein>
<evidence type="ECO:0000313" key="1">
    <source>
        <dbReference type="EMBL" id="QGU00221.1"/>
    </source>
</evidence>
<dbReference type="Proteomes" id="UP000426444">
    <property type="component" value="Chromosome"/>
</dbReference>
<dbReference type="OrthoDB" id="2902550at2"/>
<dbReference type="Pfam" id="PF07870">
    <property type="entry name" value="DUF1657"/>
    <property type="match status" value="1"/>
</dbReference>
<keyword evidence="2" id="KW-1185">Reference proteome</keyword>
<proteinExistence type="predicted"/>
<evidence type="ECO:0000313" key="2">
    <source>
        <dbReference type="Proteomes" id="UP000426444"/>
    </source>
</evidence>
<dbReference type="RefSeq" id="WP_156204031.1">
    <property type="nucleotide sequence ID" value="NZ_CP046457.1"/>
</dbReference>
<evidence type="ECO:0008006" key="3">
    <source>
        <dbReference type="Google" id="ProtNLM"/>
    </source>
</evidence>
<accession>A0A6I6DJ87</accession>
<name>A0A6I6DJ87_9FIRM</name>
<gene>
    <name evidence="1" type="ORF">SYNTR_1627</name>
</gene>
<dbReference type="EMBL" id="CP046457">
    <property type="protein sequence ID" value="QGU00221.1"/>
    <property type="molecule type" value="Genomic_DNA"/>
</dbReference>
<dbReference type="AlphaFoldDB" id="A0A6I6DJ87"/>